<accession>A0ABS0XY33</accession>
<evidence type="ECO:0000256" key="1">
    <source>
        <dbReference type="SAM" id="SignalP"/>
    </source>
</evidence>
<proteinExistence type="predicted"/>
<feature type="chain" id="PRO_5046230395" evidence="1">
    <location>
        <begin position="40"/>
        <end position="102"/>
    </location>
</feature>
<name>A0ABS0XY33_9HYPH</name>
<gene>
    <name evidence="2" type="ORF">JAO75_05920</name>
</gene>
<dbReference type="EMBL" id="JAELXT010000004">
    <property type="protein sequence ID" value="MBJ6124942.1"/>
    <property type="molecule type" value="Genomic_DNA"/>
</dbReference>
<reference evidence="3" key="1">
    <citation type="submission" date="2020-12" db="EMBL/GenBank/DDBJ databases">
        <title>Hymenobacter sp.</title>
        <authorList>
            <person name="Kim M.K."/>
        </authorList>
    </citation>
    <scope>NUCLEOTIDE SEQUENCE [LARGE SCALE GENOMIC DNA]</scope>
    <source>
        <strain evidence="3">BT325</strain>
    </source>
</reference>
<protein>
    <submittedName>
        <fullName evidence="2">Uncharacterized protein</fullName>
    </submittedName>
</protein>
<organism evidence="2 3">
    <name type="scientific">Microvirga splendida</name>
    <dbReference type="NCBI Taxonomy" id="2795727"/>
    <lineage>
        <taxon>Bacteria</taxon>
        <taxon>Pseudomonadati</taxon>
        <taxon>Pseudomonadota</taxon>
        <taxon>Alphaproteobacteria</taxon>
        <taxon>Hyphomicrobiales</taxon>
        <taxon>Methylobacteriaceae</taxon>
        <taxon>Microvirga</taxon>
    </lineage>
</organism>
<evidence type="ECO:0000313" key="2">
    <source>
        <dbReference type="EMBL" id="MBJ6124942.1"/>
    </source>
</evidence>
<comment type="caution">
    <text evidence="2">The sequence shown here is derived from an EMBL/GenBank/DDBJ whole genome shotgun (WGS) entry which is preliminary data.</text>
</comment>
<sequence length="102" mass="10395">MKASGASVQPRVSPLQSGIKLLAILSVFAGLGLVGAAQAAPASHGAAAKPSKAAVTAVSAKDVETTSSVQANTGSDAYCDISRKRMFVEGEGWIVRRVTTCY</sequence>
<keyword evidence="3" id="KW-1185">Reference proteome</keyword>
<evidence type="ECO:0000313" key="3">
    <source>
        <dbReference type="Proteomes" id="UP000620670"/>
    </source>
</evidence>
<feature type="signal peptide" evidence="1">
    <location>
        <begin position="1"/>
        <end position="39"/>
    </location>
</feature>
<dbReference type="RefSeq" id="WP_199047770.1">
    <property type="nucleotide sequence ID" value="NZ_JAELXT010000004.1"/>
</dbReference>
<keyword evidence="1" id="KW-0732">Signal</keyword>
<dbReference type="Proteomes" id="UP000620670">
    <property type="component" value="Unassembled WGS sequence"/>
</dbReference>